<protein>
    <submittedName>
        <fullName evidence="2">Uncharacterized protein</fullName>
    </submittedName>
</protein>
<evidence type="ECO:0000256" key="1">
    <source>
        <dbReference type="SAM" id="SignalP"/>
    </source>
</evidence>
<feature type="signal peptide" evidence="1">
    <location>
        <begin position="1"/>
        <end position="19"/>
    </location>
</feature>
<reference evidence="2" key="1">
    <citation type="submission" date="2018-02" db="EMBL/GenBank/DDBJ databases">
        <title>Rhizophora mucronata_Transcriptome.</title>
        <authorList>
            <person name="Meera S.P."/>
            <person name="Sreeshan A."/>
            <person name="Augustine A."/>
        </authorList>
    </citation>
    <scope>NUCLEOTIDE SEQUENCE</scope>
    <source>
        <tissue evidence="2">Leaf</tissue>
    </source>
</reference>
<accession>A0A2P2PX69</accession>
<name>A0A2P2PX69_RHIMU</name>
<sequence length="58" mass="6888">MPLLLFWFHLLAILLPFSSLPCSKLWMKLRYPVPPHTMQWKVLDLSLRIALLLESLQK</sequence>
<dbReference type="AlphaFoldDB" id="A0A2P2PX69"/>
<feature type="chain" id="PRO_5015190138" evidence="1">
    <location>
        <begin position="20"/>
        <end position="58"/>
    </location>
</feature>
<dbReference type="EMBL" id="GGEC01078826">
    <property type="protein sequence ID" value="MBX59310.1"/>
    <property type="molecule type" value="Transcribed_RNA"/>
</dbReference>
<proteinExistence type="predicted"/>
<keyword evidence="1" id="KW-0732">Signal</keyword>
<evidence type="ECO:0000313" key="2">
    <source>
        <dbReference type="EMBL" id="MBX59310.1"/>
    </source>
</evidence>
<organism evidence="2">
    <name type="scientific">Rhizophora mucronata</name>
    <name type="common">Asiatic mangrove</name>
    <dbReference type="NCBI Taxonomy" id="61149"/>
    <lineage>
        <taxon>Eukaryota</taxon>
        <taxon>Viridiplantae</taxon>
        <taxon>Streptophyta</taxon>
        <taxon>Embryophyta</taxon>
        <taxon>Tracheophyta</taxon>
        <taxon>Spermatophyta</taxon>
        <taxon>Magnoliopsida</taxon>
        <taxon>eudicotyledons</taxon>
        <taxon>Gunneridae</taxon>
        <taxon>Pentapetalae</taxon>
        <taxon>rosids</taxon>
        <taxon>fabids</taxon>
        <taxon>Malpighiales</taxon>
        <taxon>Rhizophoraceae</taxon>
        <taxon>Rhizophora</taxon>
    </lineage>
</organism>